<feature type="compositionally biased region" description="Low complexity" evidence="1">
    <location>
        <begin position="470"/>
        <end position="490"/>
    </location>
</feature>
<keyword evidence="4" id="KW-1185">Reference proteome</keyword>
<dbReference type="KEGG" id="mamp:MAMA39_06190"/>
<keyword evidence="2" id="KW-0472">Membrane</keyword>
<evidence type="ECO:0000256" key="1">
    <source>
        <dbReference type="SAM" id="MobiDB-lite"/>
    </source>
</evidence>
<proteinExistence type="predicted"/>
<reference evidence="3 4" key="1">
    <citation type="journal article" date="2015" name="Clin. Infect. Dis.">
        <title>Genomic Investigations unmask Mycoplasma amphoriforme, a new respiratory pathogen.</title>
        <authorList>
            <person name="Gillespie S.H."/>
            <person name="Ling C.L."/>
            <person name="Oravcova K."/>
            <person name="Pinheiro M."/>
            <person name="Wells L."/>
            <person name="Bryant J.M."/>
            <person name="McHugh T.D."/>
            <person name="Bebear C."/>
            <person name="Webster D."/>
            <person name="Harris S.R."/>
            <person name="Seth-Smith H.M."/>
            <person name="Thomson N.R."/>
        </authorList>
    </citation>
    <scope>NUCLEOTIDE SEQUENCE [LARGE SCALE GENOMIC DNA]</scope>
    <source>
        <strain evidence="3 4">A39</strain>
    </source>
</reference>
<dbReference type="RefSeq" id="WP_343251366.1">
    <property type="nucleotide sequence ID" value="NZ_HG937516.1"/>
</dbReference>
<accession>A0A292IJF8</accession>
<evidence type="ECO:0000313" key="3">
    <source>
        <dbReference type="EMBL" id="CDN40736.1"/>
    </source>
</evidence>
<feature type="transmembrane region" description="Helical" evidence="2">
    <location>
        <begin position="12"/>
        <end position="31"/>
    </location>
</feature>
<dbReference type="EMBL" id="HG937516">
    <property type="protein sequence ID" value="CDN40736.1"/>
    <property type="molecule type" value="Genomic_DNA"/>
</dbReference>
<name>A0A292IJF8_9MOLU</name>
<evidence type="ECO:0000256" key="2">
    <source>
        <dbReference type="SAM" id="Phobius"/>
    </source>
</evidence>
<organism evidence="3 4">
    <name type="scientific">Mycoplasma amphoriforme A39</name>
    <dbReference type="NCBI Taxonomy" id="572419"/>
    <lineage>
        <taxon>Bacteria</taxon>
        <taxon>Bacillati</taxon>
        <taxon>Mycoplasmatota</taxon>
        <taxon>Mollicutes</taxon>
        <taxon>Mycoplasmataceae</taxon>
        <taxon>Mycoplasma</taxon>
    </lineage>
</organism>
<dbReference type="AlphaFoldDB" id="A0A292IJF8"/>
<sequence>MKIKRFSTKMWTISWSIVGGFAVVIPGTMLLSEAINPGSVFKYSNKQVSEQRKTQDLNVVSEQQTETSDSTLIKKPKKVASKKTIVKKSVPSKTENELVVSYYQAIQSHYETTNPFDKTKLPSKILESYDVLKENAPISLLNVNSWLGTTNQIQSLPEQLKRNHQATGFVISHNDLNRTIDLKIVVAKKDNNPNNFYAQDGTLNNLELAGKTVQLTGFENEKNLIKKQYDQWKTKLTLSVSSQNRGPLWNHYLDLNNLSRQTNQTNVIEKINEFLPGGEEQKLDVLHHSLQARGYKAKITNVSSHQSATGGTKSSELRFNLLILNSQNQIVKDDFSLDDQSWAGIPFKLTNFADGQDRFLNIPIRHNFVAVSSTQNNKRENWQRLDISFENLTTKQEVTWYLQAVVRKNKITDFIDNIKTTFRPNWSNHNARINTNVYAVSLNPEERSITSYNKHNLYDQSGGDLIAGGRENNNPRNNRTNNNNSNNGMRRNAQFWRVEGMNGLEKELKNLLSLATFTNTNNDRNNPFLM</sequence>
<protein>
    <submittedName>
        <fullName evidence="3">Uncharacterized protein</fullName>
    </submittedName>
</protein>
<dbReference type="Proteomes" id="UP000261764">
    <property type="component" value="Chromosome I"/>
</dbReference>
<keyword evidence="2" id="KW-1133">Transmembrane helix</keyword>
<gene>
    <name evidence="3" type="ORF">MAMA39_06190</name>
</gene>
<feature type="region of interest" description="Disordered" evidence="1">
    <location>
        <begin position="461"/>
        <end position="490"/>
    </location>
</feature>
<evidence type="ECO:0000313" key="4">
    <source>
        <dbReference type="Proteomes" id="UP000261764"/>
    </source>
</evidence>
<keyword evidence="2" id="KW-0812">Transmembrane</keyword>